<dbReference type="PANTHER" id="PTHR20854:SF4">
    <property type="entry name" value="INOSITOL-1-MONOPHOSPHATASE-RELATED"/>
    <property type="match status" value="1"/>
</dbReference>
<dbReference type="CDD" id="cd01637">
    <property type="entry name" value="IMPase_like"/>
    <property type="match status" value="1"/>
</dbReference>
<sequence>MTDYADLLPIAHQAVDLARDIMRTMQPGALTAKGDRDMASEVDFAIEGRVRAFLAERSPDIGFLGEENGPSGAAGDLLWALDPVDGTVNFVHGSPLCGISLGLITGNRSVLGVIDLPFLGVRYHAAEGLGAHANDQPIAVSTTARLSDAVVALGDYAVGDGAEDKNRTRFALTQRLASRVQRVRMHGSAAIDLAWLAAGQVDAAVMLANKPWDTAAGVIIAREAGAVLVDQDGTPHHTGSSATIAVNPALLAAILDLVAGEPVPAS</sequence>
<dbReference type="Gene3D" id="3.30.540.10">
    <property type="entry name" value="Fructose-1,6-Bisphosphatase, subunit A, domain 1"/>
    <property type="match status" value="1"/>
</dbReference>
<keyword evidence="4" id="KW-0378">Hydrolase</keyword>
<proteinExistence type="predicted"/>
<organism evidence="6 7">
    <name type="scientific">Actinoplanes ianthinogenes</name>
    <dbReference type="NCBI Taxonomy" id="122358"/>
    <lineage>
        <taxon>Bacteria</taxon>
        <taxon>Bacillati</taxon>
        <taxon>Actinomycetota</taxon>
        <taxon>Actinomycetes</taxon>
        <taxon>Micromonosporales</taxon>
        <taxon>Micromonosporaceae</taxon>
        <taxon>Actinoplanes</taxon>
    </lineage>
</organism>
<comment type="catalytic activity">
    <reaction evidence="1">
        <text>a myo-inositol phosphate + H2O = myo-inositol + phosphate</text>
        <dbReference type="Rhea" id="RHEA:24056"/>
        <dbReference type="ChEBI" id="CHEBI:15377"/>
        <dbReference type="ChEBI" id="CHEBI:17268"/>
        <dbReference type="ChEBI" id="CHEBI:43474"/>
        <dbReference type="ChEBI" id="CHEBI:84139"/>
        <dbReference type="EC" id="3.1.3.25"/>
    </reaction>
</comment>
<keyword evidence="5" id="KW-0460">Magnesium</keyword>
<keyword evidence="7" id="KW-1185">Reference proteome</keyword>
<dbReference type="PANTHER" id="PTHR20854">
    <property type="entry name" value="INOSITOL MONOPHOSPHATASE"/>
    <property type="match status" value="1"/>
</dbReference>
<dbReference type="EC" id="3.1.3.25" evidence="2"/>
<name>A0ABN6CID1_9ACTN</name>
<evidence type="ECO:0000256" key="5">
    <source>
        <dbReference type="ARBA" id="ARBA00022842"/>
    </source>
</evidence>
<dbReference type="EMBL" id="AP023356">
    <property type="protein sequence ID" value="BCJ44258.1"/>
    <property type="molecule type" value="Genomic_DNA"/>
</dbReference>
<dbReference type="SUPFAM" id="SSF56655">
    <property type="entry name" value="Carbohydrate phosphatase"/>
    <property type="match status" value="1"/>
</dbReference>
<dbReference type="PROSITE" id="PS00629">
    <property type="entry name" value="IMP_1"/>
    <property type="match status" value="1"/>
</dbReference>
<dbReference type="Gene3D" id="3.40.190.80">
    <property type="match status" value="1"/>
</dbReference>
<accession>A0ABN6CID1</accession>
<gene>
    <name evidence="6" type="primary">suhB_2</name>
    <name evidence="6" type="ORF">Aiant_49150</name>
</gene>
<dbReference type="PRINTS" id="PR00377">
    <property type="entry name" value="IMPHPHTASES"/>
</dbReference>
<keyword evidence="3" id="KW-0479">Metal-binding</keyword>
<dbReference type="InterPro" id="IPR020550">
    <property type="entry name" value="Inositol_monophosphatase_CS"/>
</dbReference>
<dbReference type="RefSeq" id="WP_189329170.1">
    <property type="nucleotide sequence ID" value="NZ_AP023356.1"/>
</dbReference>
<dbReference type="InterPro" id="IPR020583">
    <property type="entry name" value="Inositol_monoP_metal-BS"/>
</dbReference>
<protein>
    <recommendedName>
        <fullName evidence="2">inositol-phosphate phosphatase</fullName>
        <ecNumber evidence="2">3.1.3.25</ecNumber>
    </recommendedName>
</protein>
<dbReference type="Proteomes" id="UP000676967">
    <property type="component" value="Chromosome"/>
</dbReference>
<dbReference type="InterPro" id="IPR000760">
    <property type="entry name" value="Inositol_monophosphatase-like"/>
</dbReference>
<dbReference type="PROSITE" id="PS00630">
    <property type="entry name" value="IMP_2"/>
    <property type="match status" value="1"/>
</dbReference>
<evidence type="ECO:0000256" key="2">
    <source>
        <dbReference type="ARBA" id="ARBA00013106"/>
    </source>
</evidence>
<evidence type="ECO:0000313" key="7">
    <source>
        <dbReference type="Proteomes" id="UP000676967"/>
    </source>
</evidence>
<evidence type="ECO:0000256" key="1">
    <source>
        <dbReference type="ARBA" id="ARBA00001033"/>
    </source>
</evidence>
<dbReference type="Pfam" id="PF00459">
    <property type="entry name" value="Inositol_P"/>
    <property type="match status" value="1"/>
</dbReference>
<evidence type="ECO:0000256" key="3">
    <source>
        <dbReference type="ARBA" id="ARBA00022723"/>
    </source>
</evidence>
<evidence type="ECO:0000313" key="6">
    <source>
        <dbReference type="EMBL" id="BCJ44258.1"/>
    </source>
</evidence>
<reference evidence="6 7" key="1">
    <citation type="submission" date="2020-08" db="EMBL/GenBank/DDBJ databases">
        <title>Whole genome shotgun sequence of Actinoplanes ianthinogenes NBRC 13996.</title>
        <authorList>
            <person name="Komaki H."/>
            <person name="Tamura T."/>
        </authorList>
    </citation>
    <scope>NUCLEOTIDE SEQUENCE [LARGE SCALE GENOMIC DNA]</scope>
    <source>
        <strain evidence="6 7">NBRC 13996</strain>
    </source>
</reference>
<evidence type="ECO:0000256" key="4">
    <source>
        <dbReference type="ARBA" id="ARBA00022801"/>
    </source>
</evidence>